<organism evidence="2">
    <name type="scientific">Anopheles darlingi</name>
    <name type="common">Mosquito</name>
    <dbReference type="NCBI Taxonomy" id="43151"/>
    <lineage>
        <taxon>Eukaryota</taxon>
        <taxon>Metazoa</taxon>
        <taxon>Ecdysozoa</taxon>
        <taxon>Arthropoda</taxon>
        <taxon>Hexapoda</taxon>
        <taxon>Insecta</taxon>
        <taxon>Pterygota</taxon>
        <taxon>Neoptera</taxon>
        <taxon>Endopterygota</taxon>
        <taxon>Diptera</taxon>
        <taxon>Nematocera</taxon>
        <taxon>Culicoidea</taxon>
        <taxon>Culicidae</taxon>
        <taxon>Anophelinae</taxon>
        <taxon>Anopheles</taxon>
    </lineage>
</organism>
<protein>
    <submittedName>
        <fullName evidence="2">Uncharacterized protein</fullName>
    </submittedName>
</protein>
<evidence type="ECO:0000313" key="2">
    <source>
        <dbReference type="EMBL" id="MBW72739.1"/>
    </source>
</evidence>
<dbReference type="AlphaFoldDB" id="A0A2M4D5B8"/>
<keyword evidence="1" id="KW-1133">Transmembrane helix</keyword>
<keyword evidence="1" id="KW-0472">Membrane</keyword>
<name>A0A2M4D5B8_ANODA</name>
<proteinExistence type="predicted"/>
<dbReference type="EMBL" id="GGFL01008561">
    <property type="protein sequence ID" value="MBW72739.1"/>
    <property type="molecule type" value="Transcribed_RNA"/>
</dbReference>
<feature type="transmembrane region" description="Helical" evidence="1">
    <location>
        <begin position="47"/>
        <end position="69"/>
    </location>
</feature>
<reference evidence="2" key="1">
    <citation type="submission" date="2018-01" db="EMBL/GenBank/DDBJ databases">
        <title>An insight into the sialome of Amazonian anophelines.</title>
        <authorList>
            <person name="Ribeiro J.M."/>
            <person name="Scarpassa V."/>
            <person name="Calvo E."/>
        </authorList>
    </citation>
    <scope>NUCLEOTIDE SEQUENCE</scope>
</reference>
<keyword evidence="1" id="KW-0812">Transmembrane</keyword>
<sequence>MTRSVTDSRSSGWRMQPISLLLAGLFNSTLQQRTALRCLLLGRFQRLLLFLLLLFEGHIFLVQLTRFFFRGLQRLLLASFASTHTDFTVKTTI</sequence>
<accession>A0A2M4D5B8</accession>
<evidence type="ECO:0000256" key="1">
    <source>
        <dbReference type="SAM" id="Phobius"/>
    </source>
</evidence>